<accession>A0A2T4DQ20</accession>
<feature type="transmembrane region" description="Helical" evidence="2">
    <location>
        <begin position="128"/>
        <end position="148"/>
    </location>
</feature>
<keyword evidence="2" id="KW-1133">Transmembrane helix</keyword>
<reference evidence="3 4" key="1">
    <citation type="submission" date="2018-03" db="EMBL/GenBank/DDBJ databases">
        <title>Cross-interface Injection: A General Nanoliter Liquid Handling Method Applied to Single Cells Genome Amplification Automated Nanoliter Liquid Handling Applied to Single Cell Multiple Displacement Amplification.</title>
        <authorList>
            <person name="Yun J."/>
            <person name="Xu P."/>
            <person name="Xu J."/>
            <person name="Dai X."/>
            <person name="Wang Y."/>
            <person name="Zheng X."/>
            <person name="Cao C."/>
            <person name="Yi Q."/>
            <person name="Zhu Y."/>
            <person name="Wang L."/>
            <person name="Dong Z."/>
            <person name="Huang Y."/>
            <person name="Huang L."/>
            <person name="Du W."/>
        </authorList>
    </citation>
    <scope>NUCLEOTIDE SEQUENCE [LARGE SCALE GENOMIC DNA]</scope>
    <source>
        <strain evidence="3 4">Z-D1-2</strain>
    </source>
</reference>
<gene>
    <name evidence="3" type="ORF">C9994_09685</name>
</gene>
<keyword evidence="2" id="KW-0472">Membrane</keyword>
<comment type="caution">
    <text evidence="3">The sequence shown here is derived from an EMBL/GenBank/DDBJ whole genome shotgun (WGS) entry which is preliminary data.</text>
</comment>
<dbReference type="EMBL" id="PYVU01000078">
    <property type="protein sequence ID" value="PTB95902.1"/>
    <property type="molecule type" value="Genomic_DNA"/>
</dbReference>
<proteinExistence type="predicted"/>
<organism evidence="3 4">
    <name type="scientific">Marivirga lumbricoides</name>
    <dbReference type="NCBI Taxonomy" id="1046115"/>
    <lineage>
        <taxon>Bacteria</taxon>
        <taxon>Pseudomonadati</taxon>
        <taxon>Bacteroidota</taxon>
        <taxon>Cytophagia</taxon>
        <taxon>Cytophagales</taxon>
        <taxon>Marivirgaceae</taxon>
        <taxon>Marivirga</taxon>
    </lineage>
</organism>
<dbReference type="InterPro" id="IPR027417">
    <property type="entry name" value="P-loop_NTPase"/>
</dbReference>
<sequence length="992" mass="116054">MQIKYPEVFRSMEKQYYEKAAKWRAFLQSYFQNKVDERKEFVKQQADFILAKKAELHFTTDFSARDKNKQAIFTHLKTVFPEKPATGSLEETHFEVLDNGAILLNDLPDIMVEQQKKERFKLLENDGFFLRFLKFFKIIAFFISRIPFHFLNLFRKSKRPLRYWNHEVRVKKLIDKHLVIDFINCLSDIEDSLQKEFLAALETVKDYEKNYNIDEAEASVLAFDQFFAENFRHSIKNAIDEWYEKSLASITEEYELDDTVELKRRHLSEGRLFKEKSKALKKWQRIHHQWNNTAYALFEDWRSELELSALQAFIQAGTSDLSTNIEDWQKKIRHNYLQEIDQFLLEAQSNFEFDREEEASELRKKITQVNYQTKKQLDQGLLQKLQDTLSKNSLLNQLDRLEHQINERIDQLANQYVVTKNNQFNIPLADSDLSYISNYELLSFEIEPKLNEKLEDLKSKVFQKMGELLILVGDIDEMVSYMLSTASNALDEEQKELEALKIISEGFQRAHNKSEESKDRLSEIILLCVENLRKISQSLIDELQKLKENENVSALKIRINKAKAFQKSEAFTVKVADEAIRVFNISKAYTLQAYQRANDIRMQLNKRFLSSTIVNEPNRDVSDFLNESNTIIDKLPVIYKRLYAIEPLNDIVLFEGRELEINRLATAFQAWEKGKYASVLLTGEKWSGLTSLINYGIKQLKLPYTPVRMALAGNNPEPDAICNKLSQLIGLEETSDPEEIIKYLNEGNKRVIILEDLQKVFLRVLYGQRALSVLVEIITATQKNIFWIASMSVYTFNYLERSLKMSAFFSYHIPLSPISSESISQLIIKRNRISGFKIEFEASEKDLNDKKFNRLDEKEKQLYLKERFFKELNAFAKSNISMALMYWLLSTKEVSGQSIVIKNFKKPDLSFLSSLQSDRIFVLLALIMHDGLTERQIASVLSIDLQKIKFLVLEMTEDGILTYQNNIYMVNTLVYRNAVQLLKARNMIVGKS</sequence>
<protein>
    <submittedName>
        <fullName evidence="3">Uncharacterized protein</fullName>
    </submittedName>
</protein>
<feature type="coiled-coil region" evidence="1">
    <location>
        <begin position="483"/>
        <end position="549"/>
    </location>
</feature>
<dbReference type="AlphaFoldDB" id="A0A2T4DQ20"/>
<name>A0A2T4DQ20_9BACT</name>
<evidence type="ECO:0000313" key="3">
    <source>
        <dbReference type="EMBL" id="PTB95902.1"/>
    </source>
</evidence>
<evidence type="ECO:0000256" key="1">
    <source>
        <dbReference type="SAM" id="Coils"/>
    </source>
</evidence>
<keyword evidence="1" id="KW-0175">Coiled coil</keyword>
<dbReference type="Proteomes" id="UP000240608">
    <property type="component" value="Unassembled WGS sequence"/>
</dbReference>
<keyword evidence="2" id="KW-0812">Transmembrane</keyword>
<dbReference type="SUPFAM" id="SSF52540">
    <property type="entry name" value="P-loop containing nucleoside triphosphate hydrolases"/>
    <property type="match status" value="1"/>
</dbReference>
<evidence type="ECO:0000256" key="2">
    <source>
        <dbReference type="SAM" id="Phobius"/>
    </source>
</evidence>
<evidence type="ECO:0000313" key="4">
    <source>
        <dbReference type="Proteomes" id="UP000240608"/>
    </source>
</evidence>